<comment type="caution">
    <text evidence="11">The sequence shown here is derived from an EMBL/GenBank/DDBJ whole genome shotgun (WGS) entry which is preliminary data.</text>
</comment>
<feature type="transmembrane region" description="Helical" evidence="8">
    <location>
        <begin position="243"/>
        <end position="265"/>
    </location>
</feature>
<accession>A0A1F7Z5W6</accession>
<dbReference type="InterPro" id="IPR027417">
    <property type="entry name" value="P-loop_NTPase"/>
</dbReference>
<dbReference type="InterPro" id="IPR039421">
    <property type="entry name" value="Type_1_exporter"/>
</dbReference>
<evidence type="ECO:0000256" key="5">
    <source>
        <dbReference type="ARBA" id="ARBA00022840"/>
    </source>
</evidence>
<keyword evidence="6 8" id="KW-1133">Transmembrane helix</keyword>
<dbReference type="SUPFAM" id="SSF52540">
    <property type="entry name" value="P-loop containing nucleoside triphosphate hydrolases"/>
    <property type="match status" value="1"/>
</dbReference>
<reference evidence="11 12" key="1">
    <citation type="journal article" date="2016" name="Nat. Commun.">
        <title>Thousands of microbial genomes shed light on interconnected biogeochemical processes in an aquifer system.</title>
        <authorList>
            <person name="Anantharaman K."/>
            <person name="Brown C.T."/>
            <person name="Hug L.A."/>
            <person name="Sharon I."/>
            <person name="Castelle C.J."/>
            <person name="Probst A.J."/>
            <person name="Thomas B.C."/>
            <person name="Singh A."/>
            <person name="Wilkins M.J."/>
            <person name="Karaoz U."/>
            <person name="Brodie E.L."/>
            <person name="Williams K.H."/>
            <person name="Hubbard S.S."/>
            <person name="Banfield J.F."/>
        </authorList>
    </citation>
    <scope>NUCLEOTIDE SEQUENCE [LARGE SCALE GENOMIC DNA]</scope>
</reference>
<evidence type="ECO:0000259" key="10">
    <source>
        <dbReference type="PROSITE" id="PS50929"/>
    </source>
</evidence>
<dbReference type="Gene3D" id="3.40.50.300">
    <property type="entry name" value="P-loop containing nucleotide triphosphate hydrolases"/>
    <property type="match status" value="1"/>
</dbReference>
<evidence type="ECO:0000313" key="11">
    <source>
        <dbReference type="EMBL" id="OGM34318.1"/>
    </source>
</evidence>
<sequence length="577" mass="66190">MNIIKILKTFYFFVTRKKSNFIIFLVFTLVSRVSFSVLPYFYKLFVDGLGNLDYSSLLRILILFIALRFFALLTRSLSFYLGDILSFDAGINARVTVFKHIQDLDFIFHSNKSTGSLISAIKRGDGAMWELFHAIHHRFSEVLVGFIVMIYFLGGIDIKIALFSVISFLAGTLITYYLVKINMEARKRHNEEEDKISAIIVDNLVNFETVKLFSKEDWELRRLKNGFVDWLAYGWKFVNTFRLIDISIGSLVNLSIFLVLFWGLSRFNQRNLTPGDFVLILGFVNSFYPRLFELVWSFRDVAKSFTDLEKYFSILDHEVEIKDTPNPIFLKQVNGDIEFKKVTFSYEESRQNAVRGINLKIRRGQSVALVGRSGSGKTTLIKLLMRFYDCNQGAITIDGVDITKFTKSHLRSFMGVVPQEPVLFNNTIGYNISYGNERASQKAIEAAAKIANLHNFIESLPKKYETHVGERGIKLSGGQKQRLAIARMVLSDPDIIIFDEATSQLDSENERLIQEALWKVAATKTTIIIAHRLSTAMRADKIIVMERGKIIEAGSHLDLLDKQSLYRRFWDLQTNTT</sequence>
<evidence type="ECO:0000256" key="2">
    <source>
        <dbReference type="ARBA" id="ARBA00022448"/>
    </source>
</evidence>
<dbReference type="EMBL" id="MGGR01000007">
    <property type="protein sequence ID" value="OGM34318.1"/>
    <property type="molecule type" value="Genomic_DNA"/>
</dbReference>
<dbReference type="GO" id="GO:0005524">
    <property type="term" value="F:ATP binding"/>
    <property type="evidence" value="ECO:0007669"/>
    <property type="project" value="UniProtKB-KW"/>
</dbReference>
<keyword evidence="5" id="KW-0067">ATP-binding</keyword>
<dbReference type="FunFam" id="3.40.50.300:FF:000287">
    <property type="entry name" value="Multidrug ABC transporter ATP-binding protein"/>
    <property type="match status" value="1"/>
</dbReference>
<dbReference type="PROSITE" id="PS00211">
    <property type="entry name" value="ABC_TRANSPORTER_1"/>
    <property type="match status" value="1"/>
</dbReference>
<dbReference type="STRING" id="1802505.A3D01_00925"/>
<dbReference type="PANTHER" id="PTHR43394:SF1">
    <property type="entry name" value="ATP-BINDING CASSETTE SUB-FAMILY B MEMBER 10, MITOCHONDRIAL"/>
    <property type="match status" value="1"/>
</dbReference>
<gene>
    <name evidence="11" type="ORF">A3D01_00925</name>
</gene>
<dbReference type="PANTHER" id="PTHR43394">
    <property type="entry name" value="ATP-DEPENDENT PERMEASE MDL1, MITOCHONDRIAL"/>
    <property type="match status" value="1"/>
</dbReference>
<evidence type="ECO:0000256" key="7">
    <source>
        <dbReference type="ARBA" id="ARBA00023136"/>
    </source>
</evidence>
<dbReference type="PROSITE" id="PS50893">
    <property type="entry name" value="ABC_TRANSPORTER_2"/>
    <property type="match status" value="1"/>
</dbReference>
<evidence type="ECO:0000256" key="8">
    <source>
        <dbReference type="SAM" id="Phobius"/>
    </source>
</evidence>
<dbReference type="InterPro" id="IPR036640">
    <property type="entry name" value="ABC1_TM_sf"/>
</dbReference>
<feature type="domain" description="ABC transmembrane type-1" evidence="10">
    <location>
        <begin position="22"/>
        <end position="303"/>
    </location>
</feature>
<dbReference type="InterPro" id="IPR017871">
    <property type="entry name" value="ABC_transporter-like_CS"/>
</dbReference>
<evidence type="ECO:0000313" key="12">
    <source>
        <dbReference type="Proteomes" id="UP000177169"/>
    </source>
</evidence>
<evidence type="ECO:0000256" key="1">
    <source>
        <dbReference type="ARBA" id="ARBA00004651"/>
    </source>
</evidence>
<dbReference type="Proteomes" id="UP000177169">
    <property type="component" value="Unassembled WGS sequence"/>
</dbReference>
<proteinExistence type="predicted"/>
<keyword evidence="2" id="KW-0813">Transport</keyword>
<keyword evidence="4" id="KW-0547">Nucleotide-binding</keyword>
<evidence type="ECO:0000256" key="3">
    <source>
        <dbReference type="ARBA" id="ARBA00022692"/>
    </source>
</evidence>
<evidence type="ECO:0008006" key="13">
    <source>
        <dbReference type="Google" id="ProtNLM"/>
    </source>
</evidence>
<dbReference type="GO" id="GO:0015421">
    <property type="term" value="F:ABC-type oligopeptide transporter activity"/>
    <property type="evidence" value="ECO:0007669"/>
    <property type="project" value="TreeGrafter"/>
</dbReference>
<feature type="transmembrane region" description="Helical" evidence="8">
    <location>
        <begin position="54"/>
        <end position="73"/>
    </location>
</feature>
<dbReference type="GO" id="GO:0016887">
    <property type="term" value="F:ATP hydrolysis activity"/>
    <property type="evidence" value="ECO:0007669"/>
    <property type="project" value="InterPro"/>
</dbReference>
<dbReference type="AlphaFoldDB" id="A0A1F7Z5W6"/>
<keyword evidence="3 8" id="KW-0812">Transmembrane</keyword>
<feature type="transmembrane region" description="Helical" evidence="8">
    <location>
        <begin position="138"/>
        <end position="154"/>
    </location>
</feature>
<organism evidence="11 12">
    <name type="scientific">Candidatus Woesebacteria bacterium RIFCSPHIGHO2_02_FULL_39_13</name>
    <dbReference type="NCBI Taxonomy" id="1802505"/>
    <lineage>
        <taxon>Bacteria</taxon>
        <taxon>Candidatus Woeseibacteriota</taxon>
    </lineage>
</organism>
<dbReference type="InterPro" id="IPR011527">
    <property type="entry name" value="ABC1_TM_dom"/>
</dbReference>
<dbReference type="InterPro" id="IPR003593">
    <property type="entry name" value="AAA+_ATPase"/>
</dbReference>
<feature type="domain" description="ABC transporter" evidence="9">
    <location>
        <begin position="337"/>
        <end position="572"/>
    </location>
</feature>
<dbReference type="GO" id="GO:0005886">
    <property type="term" value="C:plasma membrane"/>
    <property type="evidence" value="ECO:0007669"/>
    <property type="project" value="UniProtKB-SubCell"/>
</dbReference>
<name>A0A1F7Z5W6_9BACT</name>
<dbReference type="Pfam" id="PF00005">
    <property type="entry name" value="ABC_tran"/>
    <property type="match status" value="1"/>
</dbReference>
<evidence type="ECO:0000256" key="6">
    <source>
        <dbReference type="ARBA" id="ARBA00022989"/>
    </source>
</evidence>
<feature type="transmembrane region" description="Helical" evidence="8">
    <location>
        <begin position="160"/>
        <end position="179"/>
    </location>
</feature>
<evidence type="ECO:0000256" key="4">
    <source>
        <dbReference type="ARBA" id="ARBA00022741"/>
    </source>
</evidence>
<dbReference type="Gene3D" id="1.20.1560.10">
    <property type="entry name" value="ABC transporter type 1, transmembrane domain"/>
    <property type="match status" value="1"/>
</dbReference>
<dbReference type="Pfam" id="PF00664">
    <property type="entry name" value="ABC_membrane"/>
    <property type="match status" value="1"/>
</dbReference>
<keyword evidence="7 8" id="KW-0472">Membrane</keyword>
<feature type="transmembrane region" description="Helical" evidence="8">
    <location>
        <begin position="21"/>
        <end position="42"/>
    </location>
</feature>
<dbReference type="SUPFAM" id="SSF90123">
    <property type="entry name" value="ABC transporter transmembrane region"/>
    <property type="match status" value="1"/>
</dbReference>
<dbReference type="SMART" id="SM00382">
    <property type="entry name" value="AAA"/>
    <property type="match status" value="1"/>
</dbReference>
<dbReference type="InterPro" id="IPR003439">
    <property type="entry name" value="ABC_transporter-like_ATP-bd"/>
</dbReference>
<comment type="subcellular location">
    <subcellularLocation>
        <location evidence="1">Cell membrane</location>
        <topology evidence="1">Multi-pass membrane protein</topology>
    </subcellularLocation>
</comment>
<dbReference type="PROSITE" id="PS50929">
    <property type="entry name" value="ABC_TM1F"/>
    <property type="match status" value="1"/>
</dbReference>
<protein>
    <recommendedName>
        <fullName evidence="13">ABC transporter ATP-binding protein</fullName>
    </recommendedName>
</protein>
<evidence type="ECO:0000259" key="9">
    <source>
        <dbReference type="PROSITE" id="PS50893"/>
    </source>
</evidence>